<dbReference type="Gene3D" id="1.10.10.60">
    <property type="entry name" value="Homeodomain-like"/>
    <property type="match status" value="1"/>
</dbReference>
<dbReference type="STRING" id="1441095.AM592_16030"/>
<evidence type="ECO:0000313" key="6">
    <source>
        <dbReference type="Proteomes" id="UP000067625"/>
    </source>
</evidence>
<dbReference type="InterPro" id="IPR018060">
    <property type="entry name" value="HTH_AraC"/>
</dbReference>
<dbReference type="Pfam" id="PF20240">
    <property type="entry name" value="DUF6597"/>
    <property type="match status" value="1"/>
</dbReference>
<evidence type="ECO:0000259" key="4">
    <source>
        <dbReference type="PROSITE" id="PS01124"/>
    </source>
</evidence>
<proteinExistence type="predicted"/>
<evidence type="ECO:0000256" key="1">
    <source>
        <dbReference type="ARBA" id="ARBA00023015"/>
    </source>
</evidence>
<dbReference type="OrthoDB" id="323290at2"/>
<dbReference type="Proteomes" id="UP000067625">
    <property type="component" value="Chromosome"/>
</dbReference>
<dbReference type="RefSeq" id="WP_053604745.1">
    <property type="nucleotide sequence ID" value="NZ_CP012600.1"/>
</dbReference>
<dbReference type="SUPFAM" id="SSF46689">
    <property type="entry name" value="Homeodomain-like"/>
    <property type="match status" value="1"/>
</dbReference>
<evidence type="ECO:0000313" key="5">
    <source>
        <dbReference type="EMBL" id="ALC82926.1"/>
    </source>
</evidence>
<dbReference type="PROSITE" id="PS01124">
    <property type="entry name" value="HTH_ARAC_FAMILY_2"/>
    <property type="match status" value="1"/>
</dbReference>
<organism evidence="5 6">
    <name type="scientific">Bacillus gobiensis</name>
    <dbReference type="NCBI Taxonomy" id="1441095"/>
    <lineage>
        <taxon>Bacteria</taxon>
        <taxon>Bacillati</taxon>
        <taxon>Bacillota</taxon>
        <taxon>Bacilli</taxon>
        <taxon>Bacillales</taxon>
        <taxon>Bacillaceae</taxon>
        <taxon>Bacillus</taxon>
    </lineage>
</organism>
<dbReference type="InterPro" id="IPR050204">
    <property type="entry name" value="AraC_XylS_family_regulators"/>
</dbReference>
<dbReference type="GO" id="GO:0043565">
    <property type="term" value="F:sequence-specific DNA binding"/>
    <property type="evidence" value="ECO:0007669"/>
    <property type="project" value="InterPro"/>
</dbReference>
<reference evidence="5 6" key="2">
    <citation type="journal article" date="2016" name="Int. J. Syst. Evol. Microbiol.">
        <title>Bacillus gobiensis sp. nov., isolated from a soil sample.</title>
        <authorList>
            <person name="Liu B."/>
            <person name="Liu G.H."/>
            <person name="Cetin S."/>
            <person name="Schumann P."/>
            <person name="Pan Z.Z."/>
            <person name="Chen Q.Q."/>
        </authorList>
    </citation>
    <scope>NUCLEOTIDE SEQUENCE [LARGE SCALE GENOMIC DNA]</scope>
    <source>
        <strain evidence="5 6">FJAT-4402</strain>
    </source>
</reference>
<accession>A0A0M3RAC3</accession>
<evidence type="ECO:0000256" key="3">
    <source>
        <dbReference type="ARBA" id="ARBA00023163"/>
    </source>
</evidence>
<dbReference type="EMBL" id="CP012600">
    <property type="protein sequence ID" value="ALC82926.1"/>
    <property type="molecule type" value="Genomic_DNA"/>
</dbReference>
<sequence>METNQAHPNKGILNKKTGDLKYTLLRHTPSEDLHFFIQRYWTVKWDLRGQAPYRQKILSHPCVNMVFEKGNSRIYGISKETSSHLLKDEGQVFGIKFKPGAFHSFINSPVSQLTNRSIPIEEVFGTNVKKVEDELFTLEDEDMRIQLVENFFREHLPEKNKNAELTTQIAEHIAANREITKVEQLAHMFKINKRTLQRMFNQFVGVSPKWVIKRARLHEAAELAEKGKRPNWSQLALELGYYDQSHFIKDFKRVIGKSPKEYGKI</sequence>
<keyword evidence="3" id="KW-0804">Transcription</keyword>
<dbReference type="AlphaFoldDB" id="A0A0M3RAC3"/>
<keyword evidence="6" id="KW-1185">Reference proteome</keyword>
<dbReference type="GO" id="GO:0003700">
    <property type="term" value="F:DNA-binding transcription factor activity"/>
    <property type="evidence" value="ECO:0007669"/>
    <property type="project" value="InterPro"/>
</dbReference>
<dbReference type="PANTHER" id="PTHR46796">
    <property type="entry name" value="HTH-TYPE TRANSCRIPTIONAL ACTIVATOR RHAS-RELATED"/>
    <property type="match status" value="1"/>
</dbReference>
<protein>
    <recommendedName>
        <fullName evidence="4">HTH araC/xylS-type domain-containing protein</fullName>
    </recommendedName>
</protein>
<gene>
    <name evidence="5" type="ORF">AM592_16030</name>
</gene>
<dbReference type="PATRIC" id="fig|1441095.3.peg.3535"/>
<dbReference type="InterPro" id="IPR046532">
    <property type="entry name" value="DUF6597"/>
</dbReference>
<keyword evidence="2" id="KW-0238">DNA-binding</keyword>
<keyword evidence="1" id="KW-0805">Transcription regulation</keyword>
<dbReference type="Pfam" id="PF12833">
    <property type="entry name" value="HTH_18"/>
    <property type="match status" value="1"/>
</dbReference>
<evidence type="ECO:0000256" key="2">
    <source>
        <dbReference type="ARBA" id="ARBA00023125"/>
    </source>
</evidence>
<dbReference type="InterPro" id="IPR009057">
    <property type="entry name" value="Homeodomain-like_sf"/>
</dbReference>
<feature type="domain" description="HTH araC/xylS-type" evidence="4">
    <location>
        <begin position="163"/>
        <end position="265"/>
    </location>
</feature>
<name>A0A0M3RAC3_9BACI</name>
<dbReference type="SMART" id="SM00342">
    <property type="entry name" value="HTH_ARAC"/>
    <property type="match status" value="1"/>
</dbReference>
<dbReference type="PANTHER" id="PTHR46796:SF13">
    <property type="entry name" value="HTH-TYPE TRANSCRIPTIONAL ACTIVATOR RHAS"/>
    <property type="match status" value="1"/>
</dbReference>
<reference evidence="6" key="1">
    <citation type="submission" date="2015-08" db="EMBL/GenBank/DDBJ databases">
        <title>Genome sequencing project for genomic taxonomy and phylogenomics of Bacillus-like bacteria.</title>
        <authorList>
            <person name="Liu B."/>
            <person name="Wang J."/>
            <person name="Zhu Y."/>
            <person name="Liu G."/>
            <person name="Chen Q."/>
            <person name="Chen Z."/>
            <person name="Lan J."/>
            <person name="Che J."/>
            <person name="Ge C."/>
            <person name="Shi H."/>
            <person name="Pan Z."/>
            <person name="Liu X."/>
        </authorList>
    </citation>
    <scope>NUCLEOTIDE SEQUENCE [LARGE SCALE GENOMIC DNA]</scope>
    <source>
        <strain evidence="6">FJAT-4402</strain>
    </source>
</reference>